<reference evidence="3 4" key="1">
    <citation type="submission" date="2019-11" db="EMBL/GenBank/DDBJ databases">
        <title>Description of Pedobacter sp. LMG 31462T.</title>
        <authorList>
            <person name="Carlier A."/>
            <person name="Qi S."/>
            <person name="Vandamme P."/>
        </authorList>
    </citation>
    <scope>NUCLEOTIDE SEQUENCE [LARGE SCALE GENOMIC DNA]</scope>
    <source>
        <strain evidence="3 4">LMG 31462</strain>
    </source>
</reference>
<proteinExistence type="predicted"/>
<gene>
    <name evidence="3" type="ORF">GM920_07210</name>
</gene>
<dbReference type="Proteomes" id="UP000636110">
    <property type="component" value="Unassembled WGS sequence"/>
</dbReference>
<evidence type="ECO:0000259" key="2">
    <source>
        <dbReference type="Pfam" id="PF13628"/>
    </source>
</evidence>
<protein>
    <submittedName>
        <fullName evidence="3">DUF4142 domain-containing protein</fullName>
    </submittedName>
</protein>
<keyword evidence="1" id="KW-0732">Signal</keyword>
<dbReference type="InterPro" id="IPR012347">
    <property type="entry name" value="Ferritin-like"/>
</dbReference>
<comment type="caution">
    <text evidence="3">The sequence shown here is derived from an EMBL/GenBank/DDBJ whole genome shotgun (WGS) entry which is preliminary data.</text>
</comment>
<dbReference type="PANTHER" id="PTHR38593">
    <property type="entry name" value="BLR2558 PROTEIN"/>
    <property type="match status" value="1"/>
</dbReference>
<dbReference type="InterPro" id="IPR025419">
    <property type="entry name" value="DUF4142"/>
</dbReference>
<dbReference type="Gene3D" id="1.20.1260.10">
    <property type="match status" value="1"/>
</dbReference>
<name>A0ABR6EUQ7_9SPHI</name>
<evidence type="ECO:0000313" key="4">
    <source>
        <dbReference type="Proteomes" id="UP000636110"/>
    </source>
</evidence>
<accession>A0ABR6EUQ7</accession>
<organism evidence="3 4">
    <name type="scientific">Pedobacter gandavensis</name>
    <dbReference type="NCBI Taxonomy" id="2679963"/>
    <lineage>
        <taxon>Bacteria</taxon>
        <taxon>Pseudomonadati</taxon>
        <taxon>Bacteroidota</taxon>
        <taxon>Sphingobacteriia</taxon>
        <taxon>Sphingobacteriales</taxon>
        <taxon>Sphingobacteriaceae</taxon>
        <taxon>Pedobacter</taxon>
    </lineage>
</organism>
<dbReference type="EMBL" id="WNXC01000001">
    <property type="protein sequence ID" value="MBB2148696.1"/>
    <property type="molecule type" value="Genomic_DNA"/>
</dbReference>
<evidence type="ECO:0000313" key="3">
    <source>
        <dbReference type="EMBL" id="MBB2148696.1"/>
    </source>
</evidence>
<dbReference type="PANTHER" id="PTHR38593:SF1">
    <property type="entry name" value="BLR2558 PROTEIN"/>
    <property type="match status" value="1"/>
</dbReference>
<sequence length="198" mass="21861">MLNYKSITMKNKHLLAIFSLLVISFSACRNTDKINAATTDSTIAEVIPDSADINRGGTMTTFLQEAATDGMMELALGKLAAEKSTNKLIKKYAEGMVKDHTKIASELKTLAERKKVALPARLPAADLKHLEELKNMDVAAFEKHYIGMMIKDNAKAIDLYKSASVTGDYKVRGFATKALRMSERHFKRANEINADAGY</sequence>
<feature type="chain" id="PRO_5045596197" evidence="1">
    <location>
        <begin position="30"/>
        <end position="198"/>
    </location>
</feature>
<feature type="domain" description="DUF4142" evidence="2">
    <location>
        <begin position="60"/>
        <end position="191"/>
    </location>
</feature>
<feature type="signal peptide" evidence="1">
    <location>
        <begin position="1"/>
        <end position="29"/>
    </location>
</feature>
<dbReference type="PROSITE" id="PS51257">
    <property type="entry name" value="PROKAR_LIPOPROTEIN"/>
    <property type="match status" value="1"/>
</dbReference>
<keyword evidence="4" id="KW-1185">Reference proteome</keyword>
<dbReference type="Pfam" id="PF13628">
    <property type="entry name" value="DUF4142"/>
    <property type="match status" value="1"/>
</dbReference>
<evidence type="ECO:0000256" key="1">
    <source>
        <dbReference type="SAM" id="SignalP"/>
    </source>
</evidence>